<reference evidence="1" key="1">
    <citation type="submission" date="2022-07" db="EMBL/GenBank/DDBJ databases">
        <title>Phylogenomic reconstructions and comparative analyses of Kickxellomycotina fungi.</title>
        <authorList>
            <person name="Reynolds N.K."/>
            <person name="Stajich J.E."/>
            <person name="Barry K."/>
            <person name="Grigoriev I.V."/>
            <person name="Crous P."/>
            <person name="Smith M.E."/>
        </authorList>
    </citation>
    <scope>NUCLEOTIDE SEQUENCE</scope>
    <source>
        <strain evidence="1">NBRC 100468</strain>
    </source>
</reference>
<evidence type="ECO:0000313" key="1">
    <source>
        <dbReference type="EMBL" id="KAJ1918774.1"/>
    </source>
</evidence>
<dbReference type="InterPro" id="IPR006616">
    <property type="entry name" value="DM9_repeat"/>
</dbReference>
<gene>
    <name evidence="1" type="ORF">H4219_002393</name>
</gene>
<comment type="caution">
    <text evidence="1">The sequence shown here is derived from an EMBL/GenBank/DDBJ whole genome shotgun (WGS) entry which is preliminary data.</text>
</comment>
<dbReference type="SMART" id="SM00696">
    <property type="entry name" value="DM9"/>
    <property type="match status" value="2"/>
</dbReference>
<dbReference type="OrthoDB" id="2142040at2759"/>
<dbReference type="Pfam" id="PF11901">
    <property type="entry name" value="DM9"/>
    <property type="match status" value="1"/>
</dbReference>
<name>A0A9W7ZXN4_9FUNG</name>
<accession>A0A9W7ZXN4</accession>
<keyword evidence="2" id="KW-1185">Reference proteome</keyword>
<proteinExistence type="predicted"/>
<evidence type="ECO:0000313" key="2">
    <source>
        <dbReference type="Proteomes" id="UP001150538"/>
    </source>
</evidence>
<sequence length="158" mass="16942">MTEFAQTQSPFTWVSSGSGQVPPNAIQGGIEKTGLPLYIARTTFKNGVHPGKCGSHLSNGGFSMGWGGRELNMGSYEVLCGDVSRLKWVRVSGKLHDNPGVRLVKAGSEEDGTPLFVSKVLHHGSQHLGKAGFHLNGTNFGYGGREVVESEYYVLAYA</sequence>
<protein>
    <submittedName>
        <fullName evidence="1">Uncharacterized protein</fullName>
    </submittedName>
</protein>
<dbReference type="PANTHER" id="PTHR31649">
    <property type="entry name" value="AGAP009604-PA"/>
    <property type="match status" value="1"/>
</dbReference>
<dbReference type="AlphaFoldDB" id="A0A9W7ZXN4"/>
<dbReference type="Proteomes" id="UP001150538">
    <property type="component" value="Unassembled WGS sequence"/>
</dbReference>
<dbReference type="EMBL" id="JANBPU010000038">
    <property type="protein sequence ID" value="KAJ1918774.1"/>
    <property type="molecule type" value="Genomic_DNA"/>
</dbReference>
<organism evidence="1 2">
    <name type="scientific">Mycoemilia scoparia</name>
    <dbReference type="NCBI Taxonomy" id="417184"/>
    <lineage>
        <taxon>Eukaryota</taxon>
        <taxon>Fungi</taxon>
        <taxon>Fungi incertae sedis</taxon>
        <taxon>Zoopagomycota</taxon>
        <taxon>Kickxellomycotina</taxon>
        <taxon>Kickxellomycetes</taxon>
        <taxon>Kickxellales</taxon>
        <taxon>Kickxellaceae</taxon>
        <taxon>Mycoemilia</taxon>
    </lineage>
</organism>
<dbReference type="PANTHER" id="PTHR31649:SF1">
    <property type="entry name" value="FARNESOIC ACID O-METHYL TRANSFERASE DOMAIN-CONTAINING PROTEIN"/>
    <property type="match status" value="1"/>
</dbReference>